<feature type="domain" description="Peptidase S74" evidence="1">
    <location>
        <begin position="2532"/>
        <end position="2623"/>
    </location>
</feature>
<dbReference type="PROSITE" id="PS51688">
    <property type="entry name" value="ICA"/>
    <property type="match status" value="1"/>
</dbReference>
<accession>A0A6C0EPN4</accession>
<proteinExistence type="predicted"/>
<dbReference type="Pfam" id="PF13884">
    <property type="entry name" value="Peptidase_S74"/>
    <property type="match status" value="1"/>
</dbReference>
<evidence type="ECO:0000259" key="1">
    <source>
        <dbReference type="PROSITE" id="PS51688"/>
    </source>
</evidence>
<protein>
    <recommendedName>
        <fullName evidence="1">Peptidase S74 domain-containing protein</fullName>
    </recommendedName>
</protein>
<sequence>MDYTRIQIESIGIGLSNIYDLDLTKDNFIRTHLAVGEFYNDSHNVSLDTNRLNHIHNLVVTNKAVGVNTSRNKLLSLSNKSLIVEGNIHCLGSITAESILLDNINILTLSSDIKNFNQILNRLSSHLLFYSVKDYLQDNIYTTQNVTIGTENNANHNTNPLKISRHCNNNISNIQFVIQNNDGTNNIPTRFSCGIIGSVNNSPFHMITSPNMPLHFNISKTYSEIDNLYIVDNDRANTPNYATYQMPSLAFDISGSVLINLDKIPNRITYDKYLYEEGSGISISSIIEYPNLYVKGSLYSDNIIIYDYISKVPKSLDSLYIRQGAAGGLTLDANQIRGGNFNNTEFIFNSNVYIGTNNKNYKLKIYGNSEITNNLNVNNLLTSKNINITNDLIVTGNGICDFNNSCYFSGAANFNSLNCIDNITTKSITVTDTIIYKGSNISLLSIDPSLNPTAVISSIMDDMTLANYINVGGQITGITDGNYNSDIINIYKHRNTQKNQYELYLHDKTITPYGSAAYIGHTKLNTLDNELDNSLVFLTQYNTTWNNIYFYAGKNKLKINDTPPNFGIFENNKIGINTIRPIKTLDINGDMITSNYYIRKNNIEYECDMIIKKNNYNYISELNINTETGINRKQLNVNGGINSYDGYYEGNNKLCSIKYLNSSNAIIENVNIGLGVQFEDPNITIPLKIQNTNINNKKINNSVISFYRSSDNSRYSGIEFCDDSTNINYVSKNKWYIYKNHISDDINYAGPLQFGYIKNGYKPKKSCINLYYDNDKYYIDINNPVTYGSASDFNKNKENLRITGNVKITGDIDIDGSINIKGNYKFNDNNILFSPNPVESIINKIYSLGNNVYYFDTILSPNHPKKISFANSNLAYNAYINILDDKNNFNIELNKKYSASNYIISSNNYELNNILSNDIDYYNNDIIVNSNNTINYFSYINNFTSNINESYNSNYEIFNYYTNYMSPFNNYIDQPLNINSNILLFNLSNNYKYSYSNFILSSNIYDIVNDVYLTTRNSSNISLNLINMTIDNVILAANVSNQMKMDYANIIYNADINIITKYGYSNRFYSSNIYSNTLIYYNNVSNINNIIINSTNLTNSIISMANTSKSLLFNEYIFSSNFYINWKNRTSNIADYGTIIQNNKDISSNNEHNLDILKNNINIYSNLYKNISTIINPTRTTINNTSNLLIANINNTNNIYQSLTIPIKSYLDSAYINSNIAYNNYQLISNIAKDYNLHIVNINNINLNSNIIIKNTIKTSNLKININENNNSNYYLYDRYFNDIVSCPFINLYSNTSNNSNYSLLTYNISSNIYNDINNINNYFDNYLPIANNYKTLTNTYLENSLNVYNNLLNIYNKQTYLVDIANIIRTGNSNRLIASNIYQSSSNYYNNILNIQLISSNLRMISIVDMISSSNIYINCSYLYNTNKTNTSTIKTNLLINNNIYASNILINISNIYNNLLDNYPNIYSEFNNNNNYNITTNSNLCLNNIVLTTRIANGINTDINTYLAKSLINNTNASNIDLQISSFNPDYSSNLLYYVNDDEIGSGINATISYISNLKIQLDNFKIDIINICASYVYLFELDIELNNDYTSLISNITYNINLIREIEIEIINIYGYINEKEILLELILHITNKYINFINNSYNLSNSLTIFVEEISNYIGIYINTSLSLIPLLNYMIEFTNYHLDLTWNNISQQIVLFASLSYSVNSSIKSSTSISTEGKNTDVLIIGNNIKIYPKQSLIIGHDNNYSKWLESINDVNNYSAAYIYNNTYDGCASSFNCRTKTFISSGTGLLSLKSSALIDLNLIDTLIKPDGTDGFNAAIIDGVSLKLSHIFHRDDFNIITSTINNSLFEITRKKLDSKPYFSCYTTSNDINIMNIGGGNFYDTANNCIIENTIVHINDDTAYNLLKLTNNSTNPILVGFTQNNNNNNWQLSVSNNFSYKYNSQNILSITSNGVAINSSINENATIFINSFNNIPALELKNNYISSTSPLLVNNNIIVNNKLDVKYNETGIIYSNLDTNIDYDISTTNFYYSSNILFDDIIYRFNNVIVNYNNINDNLEFPFHIATNTINLMPILEFNDPNIIYNYEANINYTTYTYTINGNTINYRIPIIQNNNPIVNIITTDATITGIDNIASEYYVANPTISKVLLTSFNVGTLLQGEDAGKILITYDLAGLTIKNFIIYNKYISFALPSLNITLTNYKYNIIRLNNIVPVSLYNGNYINTITKTKINETIIINNNIDYLKPFTGITSNLKTYTENKLKIYSLKLNNVIYNIPINITINDNYYKYENCELLVEYVKTTAKKPLIKQTNIYNNAHNIYSFTDDYEIYLNNTKLLNINSHGTLKTTGNIETNNIYLKGDIYNSDGSSLYDNILSLINNISSSTNFELNTRNIILNPAVGFRDSYKGGILINGNNINNKNNNLFQINNFPDNDNFITLNSCTSKSFIHFNNKITKNAGGINLDYNSIYRIGLTNETFGIWKNNLNEYDKNLFIDTNITTNYINALEINKNISDNNFILNFNGTISSTSDQRLKNDIRVIDNALNKLCTLRGITYENIGSIAPVKRQTGLLAQEVNEVLPEAVSINNDGYYNIAYGNLAGLIIESIKELKTEINSIKSRLNMI</sequence>
<reference evidence="2" key="1">
    <citation type="journal article" date="2020" name="Nature">
        <title>Giant virus diversity and host interactions through global metagenomics.</title>
        <authorList>
            <person name="Schulz F."/>
            <person name="Roux S."/>
            <person name="Paez-Espino D."/>
            <person name="Jungbluth S."/>
            <person name="Walsh D.A."/>
            <person name="Denef V.J."/>
            <person name="McMahon K.D."/>
            <person name="Konstantinidis K.T."/>
            <person name="Eloe-Fadrosh E.A."/>
            <person name="Kyrpides N.C."/>
            <person name="Woyke T."/>
        </authorList>
    </citation>
    <scope>NUCLEOTIDE SEQUENCE</scope>
    <source>
        <strain evidence="2">GVMAG-M-3300009151-35</strain>
    </source>
</reference>
<dbReference type="InterPro" id="IPR030392">
    <property type="entry name" value="S74_ICA"/>
</dbReference>
<organism evidence="2">
    <name type="scientific">viral metagenome</name>
    <dbReference type="NCBI Taxonomy" id="1070528"/>
    <lineage>
        <taxon>unclassified sequences</taxon>
        <taxon>metagenomes</taxon>
        <taxon>organismal metagenomes</taxon>
    </lineage>
</organism>
<name>A0A6C0EPN4_9ZZZZ</name>
<dbReference type="EMBL" id="MN738902">
    <property type="protein sequence ID" value="QHT30473.1"/>
    <property type="molecule type" value="Genomic_DNA"/>
</dbReference>
<evidence type="ECO:0000313" key="2">
    <source>
        <dbReference type="EMBL" id="QHT30473.1"/>
    </source>
</evidence>